<dbReference type="AlphaFoldDB" id="A0A8H5YNW4"/>
<evidence type="ECO:0000256" key="8">
    <source>
        <dbReference type="ARBA" id="ARBA00022833"/>
    </source>
</evidence>
<feature type="compositionally biased region" description="Low complexity" evidence="13">
    <location>
        <begin position="1220"/>
        <end position="1230"/>
    </location>
</feature>
<keyword evidence="9" id="KW-0482">Metalloprotease</keyword>
<feature type="compositionally biased region" description="Basic and acidic residues" evidence="13">
    <location>
        <begin position="771"/>
        <end position="788"/>
    </location>
</feature>
<keyword evidence="10" id="KW-0865">Zymogen</keyword>
<keyword evidence="8 12" id="KW-0862">Zinc</keyword>
<evidence type="ECO:0000313" key="17">
    <source>
        <dbReference type="Proteomes" id="UP000532311"/>
    </source>
</evidence>
<feature type="region of interest" description="Disordered" evidence="13">
    <location>
        <begin position="620"/>
        <end position="650"/>
    </location>
</feature>
<dbReference type="EMBL" id="JAAQPF010000127">
    <property type="protein sequence ID" value="KAF5714655.1"/>
    <property type="molecule type" value="Genomic_DNA"/>
</dbReference>
<name>A0A8H5YNW4_9HYPO</name>
<evidence type="ECO:0000256" key="9">
    <source>
        <dbReference type="ARBA" id="ARBA00023049"/>
    </source>
</evidence>
<feature type="signal peptide" evidence="14">
    <location>
        <begin position="1"/>
        <end position="18"/>
    </location>
</feature>
<feature type="compositionally biased region" description="Acidic residues" evidence="13">
    <location>
        <begin position="760"/>
        <end position="770"/>
    </location>
</feature>
<evidence type="ECO:0000256" key="13">
    <source>
        <dbReference type="SAM" id="MobiDB-lite"/>
    </source>
</evidence>
<feature type="region of interest" description="Disordered" evidence="13">
    <location>
        <begin position="829"/>
        <end position="859"/>
    </location>
</feature>
<dbReference type="Proteomes" id="UP000532311">
    <property type="component" value="Unassembled WGS sequence"/>
</dbReference>
<evidence type="ECO:0000256" key="3">
    <source>
        <dbReference type="ARBA" id="ARBA00022525"/>
    </source>
</evidence>
<dbReference type="Pfam" id="PF07504">
    <property type="entry name" value="FTP"/>
    <property type="match status" value="1"/>
</dbReference>
<feature type="region of interest" description="Disordered" evidence="13">
    <location>
        <begin position="1210"/>
        <end position="1242"/>
    </location>
</feature>
<comment type="similarity">
    <text evidence="2">Belongs to the peptidase M36 family.</text>
</comment>
<evidence type="ECO:0000256" key="12">
    <source>
        <dbReference type="PIRSR" id="PIRSR601842-2"/>
    </source>
</evidence>
<gene>
    <name evidence="16" type="ORF">FGLOB1_3396</name>
</gene>
<evidence type="ECO:0000256" key="10">
    <source>
        <dbReference type="ARBA" id="ARBA00023145"/>
    </source>
</evidence>
<keyword evidence="5 12" id="KW-0479">Metal-binding</keyword>
<dbReference type="GO" id="GO:0004222">
    <property type="term" value="F:metalloendopeptidase activity"/>
    <property type="evidence" value="ECO:0007669"/>
    <property type="project" value="InterPro"/>
</dbReference>
<dbReference type="InterPro" id="IPR011096">
    <property type="entry name" value="FTP_domain"/>
</dbReference>
<dbReference type="InterPro" id="IPR001842">
    <property type="entry name" value="Peptidase_M36"/>
</dbReference>
<comment type="cofactor">
    <cofactor evidence="12">
        <name>Zn(2+)</name>
        <dbReference type="ChEBI" id="CHEBI:29105"/>
    </cofactor>
    <text evidence="12">Binds 1 zinc ion per subunit.</text>
</comment>
<comment type="subcellular location">
    <subcellularLocation>
        <location evidence="1">Secreted</location>
    </subcellularLocation>
</comment>
<feature type="compositionally biased region" description="Polar residues" evidence="13">
    <location>
        <begin position="629"/>
        <end position="650"/>
    </location>
</feature>
<dbReference type="PANTHER" id="PTHR33478">
    <property type="entry name" value="EXTRACELLULAR METALLOPROTEINASE MEP"/>
    <property type="match status" value="1"/>
</dbReference>
<dbReference type="Pfam" id="PF02128">
    <property type="entry name" value="Peptidase_M36"/>
    <property type="match status" value="1"/>
</dbReference>
<keyword evidence="3" id="KW-0964">Secreted</keyword>
<comment type="caution">
    <text evidence="16">The sequence shown here is derived from an EMBL/GenBank/DDBJ whole genome shotgun (WGS) entry which is preliminary data.</text>
</comment>
<dbReference type="Gene3D" id="3.10.170.10">
    <property type="match status" value="1"/>
</dbReference>
<feature type="region of interest" description="Disordered" evidence="13">
    <location>
        <begin position="693"/>
        <end position="807"/>
    </location>
</feature>
<proteinExistence type="inferred from homology"/>
<evidence type="ECO:0000256" key="6">
    <source>
        <dbReference type="ARBA" id="ARBA00022729"/>
    </source>
</evidence>
<keyword evidence="17" id="KW-1185">Reference proteome</keyword>
<evidence type="ECO:0000256" key="4">
    <source>
        <dbReference type="ARBA" id="ARBA00022670"/>
    </source>
</evidence>
<evidence type="ECO:0000256" key="14">
    <source>
        <dbReference type="SAM" id="SignalP"/>
    </source>
</evidence>
<dbReference type="Gene3D" id="1.10.390.10">
    <property type="entry name" value="Neutral Protease Domain 2"/>
    <property type="match status" value="1"/>
</dbReference>
<feature type="compositionally biased region" description="Basic and acidic residues" evidence="13">
    <location>
        <begin position="734"/>
        <end position="746"/>
    </location>
</feature>
<dbReference type="CDD" id="cd09596">
    <property type="entry name" value="M36"/>
    <property type="match status" value="1"/>
</dbReference>
<feature type="active site" evidence="11">
    <location>
        <position position="429"/>
    </location>
</feature>
<dbReference type="GO" id="GO:0005576">
    <property type="term" value="C:extracellular region"/>
    <property type="evidence" value="ECO:0007669"/>
    <property type="project" value="UniProtKB-SubCell"/>
</dbReference>
<reference evidence="16 17" key="1">
    <citation type="submission" date="2020-05" db="EMBL/GenBank/DDBJ databases">
        <title>Identification and distribution of gene clusters putatively required for synthesis of sphingolipid metabolism inhibitors in phylogenetically diverse species of the filamentous fungus Fusarium.</title>
        <authorList>
            <person name="Kim H.-S."/>
            <person name="Busman M."/>
            <person name="Brown D.W."/>
            <person name="Divon H."/>
            <person name="Uhlig S."/>
            <person name="Proctor R.H."/>
        </authorList>
    </citation>
    <scope>NUCLEOTIDE SEQUENCE [LARGE SCALE GENOMIC DNA]</scope>
    <source>
        <strain evidence="16 17">NRRL 26131</strain>
    </source>
</reference>
<dbReference type="PRINTS" id="PR00999">
    <property type="entry name" value="FUNGALYSIN"/>
</dbReference>
<feature type="domain" description="FTP" evidence="15">
    <location>
        <begin position="84"/>
        <end position="135"/>
    </location>
</feature>
<feature type="compositionally biased region" description="Low complexity" evidence="13">
    <location>
        <begin position="703"/>
        <end position="714"/>
    </location>
</feature>
<keyword evidence="4" id="KW-0645">Protease</keyword>
<feature type="binding site" evidence="12">
    <location>
        <position position="432"/>
    </location>
    <ligand>
        <name>Zn(2+)</name>
        <dbReference type="ChEBI" id="CHEBI:29105"/>
        <note>catalytic</note>
    </ligand>
</feature>
<organism evidence="16 17">
    <name type="scientific">Fusarium globosum</name>
    <dbReference type="NCBI Taxonomy" id="78864"/>
    <lineage>
        <taxon>Eukaryota</taxon>
        <taxon>Fungi</taxon>
        <taxon>Dikarya</taxon>
        <taxon>Ascomycota</taxon>
        <taxon>Pezizomycotina</taxon>
        <taxon>Sordariomycetes</taxon>
        <taxon>Hypocreomycetidae</taxon>
        <taxon>Hypocreales</taxon>
        <taxon>Nectriaceae</taxon>
        <taxon>Fusarium</taxon>
        <taxon>Fusarium fujikuroi species complex</taxon>
    </lineage>
</organism>
<evidence type="ECO:0000256" key="7">
    <source>
        <dbReference type="ARBA" id="ARBA00022801"/>
    </source>
</evidence>
<feature type="chain" id="PRO_5034695670" evidence="14">
    <location>
        <begin position="19"/>
        <end position="1242"/>
    </location>
</feature>
<keyword evidence="7" id="KW-0378">Hydrolase</keyword>
<protein>
    <submittedName>
        <fullName evidence="16">Putative extracellular elastinolytic metallo ase</fullName>
    </submittedName>
</protein>
<evidence type="ECO:0000256" key="5">
    <source>
        <dbReference type="ARBA" id="ARBA00022723"/>
    </source>
</evidence>
<evidence type="ECO:0000313" key="16">
    <source>
        <dbReference type="EMBL" id="KAF5714655.1"/>
    </source>
</evidence>
<keyword evidence="6 14" id="KW-0732">Signal</keyword>
<accession>A0A8H5YNW4</accession>
<dbReference type="GO" id="GO:0006508">
    <property type="term" value="P:proteolysis"/>
    <property type="evidence" value="ECO:0007669"/>
    <property type="project" value="UniProtKB-KW"/>
</dbReference>
<dbReference type="GO" id="GO:0008270">
    <property type="term" value="F:zinc ion binding"/>
    <property type="evidence" value="ECO:0007669"/>
    <property type="project" value="InterPro"/>
</dbReference>
<dbReference type="PANTHER" id="PTHR33478:SF1">
    <property type="entry name" value="EXTRACELLULAR METALLOPROTEINASE MEP"/>
    <property type="match status" value="1"/>
</dbReference>
<dbReference type="InterPro" id="IPR050371">
    <property type="entry name" value="Fungal_virulence_M36"/>
</dbReference>
<evidence type="ECO:0000256" key="11">
    <source>
        <dbReference type="PIRSR" id="PIRSR601842-1"/>
    </source>
</evidence>
<feature type="compositionally biased region" description="Basic residues" evidence="13">
    <location>
        <begin position="1233"/>
        <end position="1242"/>
    </location>
</feature>
<evidence type="ECO:0000256" key="1">
    <source>
        <dbReference type="ARBA" id="ARBA00004613"/>
    </source>
</evidence>
<feature type="compositionally biased region" description="Polar residues" evidence="13">
    <location>
        <begin position="840"/>
        <end position="850"/>
    </location>
</feature>
<dbReference type="InterPro" id="IPR027268">
    <property type="entry name" value="Peptidase_M4/M1_CTD_sf"/>
</dbReference>
<dbReference type="SUPFAM" id="SSF55486">
    <property type="entry name" value="Metalloproteases ('zincins'), catalytic domain"/>
    <property type="match status" value="1"/>
</dbReference>
<evidence type="ECO:0000256" key="2">
    <source>
        <dbReference type="ARBA" id="ARBA00006006"/>
    </source>
</evidence>
<sequence length="1242" mass="137498">MRFSDSLLLIGLSSLAGAHPSRRAPNPSPLSKRGLDLEAFKLPPMAEYIPQDEVPDDVSAKLITKRADYTETAKDLVKSTFPKATFRMVNDHYVGSGGIAHVNFKQTVNGIDIDNADFNVNIGADGEVFSYGNSFYDGKIPGPLTKRDEKDPVDALKDTVDVLSLPVEAEKAKAEKKSKNHYTFSGTKGTVSKPEAKLTYLVDENKELKLTWRVETDIVDNWLLTYVNAAKTDEVVGVVDYVNEATYKVYPWGVNDPSKGSRTTVTNPWNLEASEFTWLSDGSNNYTTTRGNNGIAQVNPSGGSTYLNNYRPDSSSLKFEYDYSTSTTTPTTYRDASIAQLFYTANKYHDLLYLLGFTEKAGNFQTNNNGQGGVGNDFVILNAQDGSGTNNANFATPADGQPGRMRMYLWTYSTPQRDCSFDAGVVIHEYTHGLSNRLTGGPANSGCLPGGESGGMGEGWGDFMATAIHTTSKDTRSSNKVMGDWVYNNAAGIRAYPYSTSLTTNPYTYKSVNSLSGVHAIGTYWATVLYEVMWNLIDKHGNSDADEPKFSNGVPTDGRYLTMQLVVSAMALKARDAIIDADTALTKGANKCDIWKAFSKRGLGTGAKYSASSRTESFALPSGYEQEDLPQQTEPRARYNPNSCLSQSSRPGRQVCCSLSDSQPFFIPLLFCRKSQADRSFWLQYRSRNETLNSSAFPGLADSTQSTKTQLSKTTDNKKRKKPPTRLGGNSKHVKTDTVKRSRSELIEITSDNDSRSDESEYLDNEEQLTDDERHLPRPQKRTTDGKLKATGSSNINLPTDELEEELGEDEAGMLKDGDIPANIHVGDTDRIISKGPKPNHNTATKTSVKQKTELQEGTSKKEVPLRAFKLMIHYAFQTVGLSSDKYPVVFKMAVKYISSTNFFQANVFSAWGAQKRINTEADLLRTASARYPHYVLTMAPDLILCLIAAIDLRPEVYGEPNGRGITIIGDFHVFSHLQSAIELGETISWDKGSRGQLLLLGRRGEQEPLPVDLPVLKPSKAQTKTRKKVPEAIPEPFPANVIDIEQVPAGFMQPYPFRPTIPSAPTTKVITAKEWDRRNAHWLDKLMDPESTKDILGPTIEKEVMEEIFPLISKARRNVLYRWAKSEDFNLDLRLLKAPILSQVEVRDNTSQEILNVETDTARRSIRAIETAALSLPKAHQKTAALIKQHTDRLFACRDQEIDNQTLRAQSVAKRRESSSVTTATTNAAPKTRLRSRVGPA</sequence>
<feature type="binding site" evidence="12">
    <location>
        <position position="244"/>
    </location>
    <ligand>
        <name>Zn(2+)</name>
        <dbReference type="ChEBI" id="CHEBI:29105"/>
        <note>catalytic</note>
    </ligand>
</feature>
<feature type="binding site" evidence="12">
    <location>
        <position position="428"/>
    </location>
    <ligand>
        <name>Zn(2+)</name>
        <dbReference type="ChEBI" id="CHEBI:29105"/>
        <note>catalytic</note>
    </ligand>
</feature>
<evidence type="ECO:0000259" key="15">
    <source>
        <dbReference type="Pfam" id="PF07504"/>
    </source>
</evidence>
<feature type="binding site" evidence="12">
    <location>
        <position position="458"/>
    </location>
    <ligand>
        <name>Zn(2+)</name>
        <dbReference type="ChEBI" id="CHEBI:29105"/>
        <note>catalytic</note>
    </ligand>
</feature>